<sequence>MMKYKFILETIRAWRKPAIFVVVLLLINVCSYLYLTIYQEPRLESLQNNWFEKRQKINSMAVVDPATVYEQGTRDLKTWSSRIPPKKDFARFLGDLFETAANNNLSVKSVTYKPNLIKDEGLLAYSIAFSVSGNYAAVKSFISDIARSRQIVTIDNLSLNNSSTTQEAIELKLQLTTYLRVEGA</sequence>
<gene>
    <name evidence="2" type="ordered locus">Gura_1927</name>
</gene>
<dbReference type="STRING" id="351605.Gura_1927"/>
<dbReference type="PANTHER" id="PTHR39555">
    <property type="entry name" value="FIMBRIAL ASSEMBLY PROTEIN PILO-LIKE PROTEIN-RELATED"/>
    <property type="match status" value="1"/>
</dbReference>
<feature type="transmembrane region" description="Helical" evidence="1">
    <location>
        <begin position="20"/>
        <end position="38"/>
    </location>
</feature>
<dbReference type="AlphaFoldDB" id="A5GFB2"/>
<evidence type="ECO:0000313" key="3">
    <source>
        <dbReference type="Proteomes" id="UP000006695"/>
    </source>
</evidence>
<keyword evidence="3" id="KW-1185">Reference proteome</keyword>
<keyword evidence="1" id="KW-0472">Membrane</keyword>
<evidence type="ECO:0008006" key="4">
    <source>
        <dbReference type="Google" id="ProtNLM"/>
    </source>
</evidence>
<keyword evidence="1" id="KW-1133">Transmembrane helix</keyword>
<accession>A5GFB2</accession>
<evidence type="ECO:0000256" key="1">
    <source>
        <dbReference type="SAM" id="Phobius"/>
    </source>
</evidence>
<proteinExistence type="predicted"/>
<dbReference type="InterPro" id="IPR014717">
    <property type="entry name" value="Transl_elong_EF1B/ribsomal_bS6"/>
</dbReference>
<organism evidence="2 3">
    <name type="scientific">Geotalea uraniireducens (strain Rf4)</name>
    <name type="common">Geobacter uraniireducens</name>
    <dbReference type="NCBI Taxonomy" id="351605"/>
    <lineage>
        <taxon>Bacteria</taxon>
        <taxon>Pseudomonadati</taxon>
        <taxon>Thermodesulfobacteriota</taxon>
        <taxon>Desulfuromonadia</taxon>
        <taxon>Geobacterales</taxon>
        <taxon>Geobacteraceae</taxon>
        <taxon>Geotalea</taxon>
    </lineage>
</organism>
<dbReference type="GO" id="GO:0043107">
    <property type="term" value="P:type IV pilus-dependent motility"/>
    <property type="evidence" value="ECO:0007669"/>
    <property type="project" value="InterPro"/>
</dbReference>
<dbReference type="Proteomes" id="UP000006695">
    <property type="component" value="Chromosome"/>
</dbReference>
<dbReference type="EMBL" id="CP000698">
    <property type="protein sequence ID" value="ABQ26117.1"/>
    <property type="molecule type" value="Genomic_DNA"/>
</dbReference>
<evidence type="ECO:0000313" key="2">
    <source>
        <dbReference type="EMBL" id="ABQ26117.1"/>
    </source>
</evidence>
<dbReference type="PANTHER" id="PTHR39555:SF1">
    <property type="entry name" value="TYPE IV PILUS INNER MEMBRANE COMPONENT PILO"/>
    <property type="match status" value="1"/>
</dbReference>
<dbReference type="GO" id="GO:0043683">
    <property type="term" value="P:type IV pilus assembly"/>
    <property type="evidence" value="ECO:0007669"/>
    <property type="project" value="InterPro"/>
</dbReference>
<dbReference type="Gene3D" id="3.30.70.60">
    <property type="match status" value="1"/>
</dbReference>
<keyword evidence="1" id="KW-0812">Transmembrane</keyword>
<reference evidence="2 3" key="1">
    <citation type="submission" date="2007-05" db="EMBL/GenBank/DDBJ databases">
        <title>Complete sequence of Geobacter uraniireducens Rf4.</title>
        <authorList>
            <consortium name="US DOE Joint Genome Institute"/>
            <person name="Copeland A."/>
            <person name="Lucas S."/>
            <person name="Lapidus A."/>
            <person name="Barry K."/>
            <person name="Detter J.C."/>
            <person name="Glavina del Rio T."/>
            <person name="Hammon N."/>
            <person name="Israni S."/>
            <person name="Dalin E."/>
            <person name="Tice H."/>
            <person name="Pitluck S."/>
            <person name="Chertkov O."/>
            <person name="Brettin T."/>
            <person name="Bruce D."/>
            <person name="Han C."/>
            <person name="Schmutz J."/>
            <person name="Larimer F."/>
            <person name="Land M."/>
            <person name="Hauser L."/>
            <person name="Kyrpides N."/>
            <person name="Mikhailova N."/>
            <person name="Shelobolina E."/>
            <person name="Aklujkar M."/>
            <person name="Lovley D."/>
            <person name="Richardson P."/>
        </authorList>
    </citation>
    <scope>NUCLEOTIDE SEQUENCE [LARGE SCALE GENOMIC DNA]</scope>
    <source>
        <strain evidence="2 3">Rf4</strain>
    </source>
</reference>
<protein>
    <recommendedName>
        <fullName evidence="4">Type IV pilus assembly protein PilO</fullName>
    </recommendedName>
</protein>
<dbReference type="InterPro" id="IPR007445">
    <property type="entry name" value="PilO"/>
</dbReference>
<dbReference type="HOGENOM" id="CLU_125907_0_0_7"/>
<name>A5GFB2_GEOUR</name>
<dbReference type="KEGG" id="gur:Gura_1927"/>
<dbReference type="RefSeq" id="WP_011938820.1">
    <property type="nucleotide sequence ID" value="NC_009483.1"/>
</dbReference>
<dbReference type="Pfam" id="PF04350">
    <property type="entry name" value="PilO"/>
    <property type="match status" value="1"/>
</dbReference>